<dbReference type="InterPro" id="IPR002751">
    <property type="entry name" value="CbiM/NikMN"/>
</dbReference>
<evidence type="ECO:0000256" key="6">
    <source>
        <dbReference type="ARBA" id="ARBA00023136"/>
    </source>
</evidence>
<feature type="transmembrane region" description="Helical" evidence="7">
    <location>
        <begin position="94"/>
        <end position="118"/>
    </location>
</feature>
<gene>
    <name evidence="8" type="ORF">Desaf_2932</name>
</gene>
<accession>F3Z231</accession>
<dbReference type="PANTHER" id="PTHR34229">
    <property type="entry name" value="METAL TRANSPORT PROTEIN HI_1621-RELATED"/>
    <property type="match status" value="1"/>
</dbReference>
<evidence type="ECO:0000256" key="7">
    <source>
        <dbReference type="SAM" id="Phobius"/>
    </source>
</evidence>
<protein>
    <submittedName>
        <fullName evidence="8">Cobalamin (Vitamin B12) biosynthesis CbiM protein</fullName>
    </submittedName>
</protein>
<keyword evidence="5 7" id="KW-1133">Transmembrane helix</keyword>
<dbReference type="NCBIfam" id="NF004905">
    <property type="entry name" value="PRK06265.1-5"/>
    <property type="match status" value="1"/>
</dbReference>
<feature type="transmembrane region" description="Helical" evidence="7">
    <location>
        <begin position="6"/>
        <end position="27"/>
    </location>
</feature>
<evidence type="ECO:0000313" key="9">
    <source>
        <dbReference type="Proteomes" id="UP000007844"/>
    </source>
</evidence>
<dbReference type="RefSeq" id="WP_014260896.1">
    <property type="nucleotide sequence ID" value="NC_016629.1"/>
</dbReference>
<feature type="transmembrane region" description="Helical" evidence="7">
    <location>
        <begin position="162"/>
        <end position="188"/>
    </location>
</feature>
<reference evidence="8 9" key="1">
    <citation type="journal article" date="2011" name="J. Bacteriol.">
        <title>Genome sequence of the mercury-methylating and pleomorphic Desulfovibrio africanus Strain Walvis Bay.</title>
        <authorList>
            <person name="Brown S.D."/>
            <person name="Wall J.D."/>
            <person name="Kucken A.M."/>
            <person name="Gilmour C.C."/>
            <person name="Podar M."/>
            <person name="Brandt C.C."/>
            <person name="Teshima H."/>
            <person name="Detter J.C."/>
            <person name="Han C.S."/>
            <person name="Land M.L."/>
            <person name="Lucas S."/>
            <person name="Han J."/>
            <person name="Pennacchio L."/>
            <person name="Nolan M."/>
            <person name="Pitluck S."/>
            <person name="Woyke T."/>
            <person name="Goodwin L."/>
            <person name="Palumbo A.V."/>
            <person name="Elias D.A."/>
        </authorList>
    </citation>
    <scope>NUCLEOTIDE SEQUENCE [LARGE SCALE GENOMIC DNA]</scope>
    <source>
        <strain evidence="8 9">Walvis Bay</strain>
    </source>
</reference>
<dbReference type="Gene3D" id="1.10.1760.20">
    <property type="match status" value="1"/>
</dbReference>
<dbReference type="GO" id="GO:0005886">
    <property type="term" value="C:plasma membrane"/>
    <property type="evidence" value="ECO:0007669"/>
    <property type="project" value="UniProtKB-SubCell"/>
</dbReference>
<keyword evidence="9" id="KW-1185">Reference proteome</keyword>
<evidence type="ECO:0000256" key="4">
    <source>
        <dbReference type="ARBA" id="ARBA00022692"/>
    </source>
</evidence>
<evidence type="ECO:0000256" key="5">
    <source>
        <dbReference type="ARBA" id="ARBA00022989"/>
    </source>
</evidence>
<sequence length="198" mass="20558" precursor="true">MHISEGILSAPVLATGAALAAGMTIIGLRRLDPARMVRVGLLASAFYVASLVHVPIGPGNAHLVLNGLLGLLLGWVAVPAILTALLLQAVMFQFGGLTVLGVNTVIMAMPAVVCHYAFGPLVKRTGRTAALGAFAAGALAVLLSGTLVAIFLIFSGEQFLQAAWVILAAHVPIMLIEGLLTMFLVAFFKRAKPELLAL</sequence>
<feature type="transmembrane region" description="Helical" evidence="7">
    <location>
        <begin position="130"/>
        <end position="155"/>
    </location>
</feature>
<evidence type="ECO:0000256" key="1">
    <source>
        <dbReference type="ARBA" id="ARBA00004651"/>
    </source>
</evidence>
<dbReference type="PANTHER" id="PTHR34229:SF1">
    <property type="entry name" value="METAL TRANSPORT PROTEIN HI_1621-RELATED"/>
    <property type="match status" value="1"/>
</dbReference>
<keyword evidence="4 7" id="KW-0812">Transmembrane</keyword>
<dbReference type="HOGENOM" id="CLU_052508_1_0_7"/>
<dbReference type="STRING" id="690850.Desaf_2932"/>
<evidence type="ECO:0000256" key="3">
    <source>
        <dbReference type="ARBA" id="ARBA00022475"/>
    </source>
</evidence>
<dbReference type="KEGG" id="daf:Desaf_2932"/>
<organism evidence="8 9">
    <name type="scientific">Desulfocurvibacter africanus subsp. africanus str. Walvis Bay</name>
    <dbReference type="NCBI Taxonomy" id="690850"/>
    <lineage>
        <taxon>Bacteria</taxon>
        <taxon>Pseudomonadati</taxon>
        <taxon>Thermodesulfobacteriota</taxon>
        <taxon>Desulfovibrionia</taxon>
        <taxon>Desulfovibrionales</taxon>
        <taxon>Desulfovibrionaceae</taxon>
        <taxon>Desulfocurvibacter</taxon>
    </lineage>
</organism>
<keyword evidence="2" id="KW-0813">Transport</keyword>
<proteinExistence type="predicted"/>
<keyword evidence="6 7" id="KW-0472">Membrane</keyword>
<dbReference type="AlphaFoldDB" id="F3Z231"/>
<evidence type="ECO:0000256" key="2">
    <source>
        <dbReference type="ARBA" id="ARBA00022448"/>
    </source>
</evidence>
<keyword evidence="3" id="KW-1003">Cell membrane</keyword>
<evidence type="ECO:0000313" key="8">
    <source>
        <dbReference type="EMBL" id="EGJ51240.1"/>
    </source>
</evidence>
<dbReference type="Pfam" id="PF01891">
    <property type="entry name" value="CbiM"/>
    <property type="match status" value="1"/>
</dbReference>
<comment type="subcellular location">
    <subcellularLocation>
        <location evidence="1">Cell membrane</location>
        <topology evidence="1">Multi-pass membrane protein</topology>
    </subcellularLocation>
</comment>
<dbReference type="EMBL" id="CP003221">
    <property type="protein sequence ID" value="EGJ51240.1"/>
    <property type="molecule type" value="Genomic_DNA"/>
</dbReference>
<dbReference type="eggNOG" id="COG0310">
    <property type="taxonomic scope" value="Bacteria"/>
</dbReference>
<feature type="transmembrane region" description="Helical" evidence="7">
    <location>
        <begin position="39"/>
        <end position="56"/>
    </location>
</feature>
<name>F3Z231_DESAF</name>
<dbReference type="Proteomes" id="UP000007844">
    <property type="component" value="Chromosome"/>
</dbReference>
<dbReference type="GO" id="GO:0000041">
    <property type="term" value="P:transition metal ion transport"/>
    <property type="evidence" value="ECO:0007669"/>
    <property type="project" value="InterPro"/>
</dbReference>
<feature type="transmembrane region" description="Helical" evidence="7">
    <location>
        <begin position="68"/>
        <end position="87"/>
    </location>
</feature>